<dbReference type="InterPro" id="IPR027417">
    <property type="entry name" value="P-loop_NTPase"/>
</dbReference>
<reference evidence="5 6" key="1">
    <citation type="submission" date="2021-12" db="EMBL/GenBank/DDBJ databases">
        <title>Discovery of the Pendulisporaceae a myxobacterial family with distinct sporulation behavior and unique specialized metabolism.</title>
        <authorList>
            <person name="Garcia R."/>
            <person name="Popoff A."/>
            <person name="Bader C.D."/>
            <person name="Loehr J."/>
            <person name="Walesch S."/>
            <person name="Walt C."/>
            <person name="Boldt J."/>
            <person name="Bunk B."/>
            <person name="Haeckl F.J.F.P.J."/>
            <person name="Gunesch A.P."/>
            <person name="Birkelbach J."/>
            <person name="Nuebel U."/>
            <person name="Pietschmann T."/>
            <person name="Bach T."/>
            <person name="Mueller R."/>
        </authorList>
    </citation>
    <scope>NUCLEOTIDE SEQUENCE [LARGE SCALE GENOMIC DNA]</scope>
    <source>
        <strain evidence="5 6">MSr11954</strain>
    </source>
</reference>
<evidence type="ECO:0000259" key="4">
    <source>
        <dbReference type="Pfam" id="PF02374"/>
    </source>
</evidence>
<evidence type="ECO:0000256" key="1">
    <source>
        <dbReference type="ARBA" id="ARBA00011040"/>
    </source>
</evidence>
<dbReference type="Pfam" id="PF02374">
    <property type="entry name" value="ArsA_ATPase"/>
    <property type="match status" value="2"/>
</dbReference>
<dbReference type="PANTHER" id="PTHR10803">
    <property type="entry name" value="ARSENICAL PUMP-DRIVING ATPASE ARSENITE-TRANSLOCATING ATPASE"/>
    <property type="match status" value="1"/>
</dbReference>
<dbReference type="CDD" id="cd02035">
    <property type="entry name" value="ArsA"/>
    <property type="match status" value="1"/>
</dbReference>
<dbReference type="PANTHER" id="PTHR10803:SF3">
    <property type="entry name" value="ATPASE GET3"/>
    <property type="match status" value="1"/>
</dbReference>
<comment type="catalytic activity">
    <reaction evidence="2">
        <text>arsenite(in) + ATP + H2O = arsenite(out) + ADP + phosphate + H(+)</text>
        <dbReference type="Rhea" id="RHEA:11348"/>
        <dbReference type="ChEBI" id="CHEBI:15377"/>
        <dbReference type="ChEBI" id="CHEBI:15378"/>
        <dbReference type="ChEBI" id="CHEBI:29242"/>
        <dbReference type="ChEBI" id="CHEBI:30616"/>
        <dbReference type="ChEBI" id="CHEBI:43474"/>
        <dbReference type="ChEBI" id="CHEBI:456216"/>
        <dbReference type="EC" id="7.3.2.7"/>
    </reaction>
</comment>
<keyword evidence="6" id="KW-1185">Reference proteome</keyword>
<gene>
    <name evidence="5" type="ORF">LZC94_43750</name>
</gene>
<protein>
    <recommendedName>
        <fullName evidence="3">arsenite-transporting ATPase</fullName>
        <ecNumber evidence="3">7.3.2.7</ecNumber>
    </recommendedName>
</protein>
<comment type="similarity">
    <text evidence="1">Belongs to the arsA ATPase family.</text>
</comment>
<sequence length="307" mass="33606">MSAFEDKRFLIVTGKGGVGKTTVAAAEAVALAAKGKRVLVAMCNAKERLSVMLGSDLVGEEVSEVAKNIWAVNMNPERALEEYGLMTLKSRVLYNILFDNKYARSFFRAVPGMSEWAMLGKAWWHTTETRADGSPRFDVVILDAPATGHGLDMLRVPKVIVDVVPPGLLRRDAERAMELFRDPKFCAVILVTLPEEMPTTETIELAAALTQELGIPIGKVVVNGVLPPLFSREERAELERAISPSDKVRNAGDGSIVAGRDRAIRERVQAASLARLSRELPVKPAFLPLLFDNASTPHAIHELAKRV</sequence>
<name>A0ABZ2M072_9BACT</name>
<dbReference type="InterPro" id="IPR016300">
    <property type="entry name" value="ATPase_ArsA/GET3"/>
</dbReference>
<evidence type="ECO:0000256" key="3">
    <source>
        <dbReference type="ARBA" id="ARBA00066752"/>
    </source>
</evidence>
<feature type="domain" description="ArsA/GET3 Anion-transporting ATPase-like" evidence="4">
    <location>
        <begin position="173"/>
        <end position="227"/>
    </location>
</feature>
<feature type="domain" description="ArsA/GET3 Anion-transporting ATPase-like" evidence="4">
    <location>
        <begin position="8"/>
        <end position="160"/>
    </location>
</feature>
<dbReference type="EMBL" id="CP089984">
    <property type="protein sequence ID" value="WXB14727.1"/>
    <property type="molecule type" value="Genomic_DNA"/>
</dbReference>
<evidence type="ECO:0000313" key="5">
    <source>
        <dbReference type="EMBL" id="WXB14727.1"/>
    </source>
</evidence>
<dbReference type="Gene3D" id="3.40.50.300">
    <property type="entry name" value="P-loop containing nucleotide triphosphate hydrolases"/>
    <property type="match status" value="1"/>
</dbReference>
<evidence type="ECO:0000256" key="2">
    <source>
        <dbReference type="ARBA" id="ARBA00052296"/>
    </source>
</evidence>
<dbReference type="SUPFAM" id="SSF52540">
    <property type="entry name" value="P-loop containing nucleoside triphosphate hydrolases"/>
    <property type="match status" value="1"/>
</dbReference>
<dbReference type="Proteomes" id="UP001370348">
    <property type="component" value="Chromosome"/>
</dbReference>
<dbReference type="InterPro" id="IPR025723">
    <property type="entry name" value="ArsA/GET3_ATPase-like"/>
</dbReference>
<dbReference type="EC" id="7.3.2.7" evidence="3"/>
<dbReference type="RefSeq" id="WP_394824352.1">
    <property type="nucleotide sequence ID" value="NZ_CP089984.1"/>
</dbReference>
<accession>A0ABZ2M072</accession>
<organism evidence="5 6">
    <name type="scientific">Pendulispora albinea</name>
    <dbReference type="NCBI Taxonomy" id="2741071"/>
    <lineage>
        <taxon>Bacteria</taxon>
        <taxon>Pseudomonadati</taxon>
        <taxon>Myxococcota</taxon>
        <taxon>Myxococcia</taxon>
        <taxon>Myxococcales</taxon>
        <taxon>Sorangiineae</taxon>
        <taxon>Pendulisporaceae</taxon>
        <taxon>Pendulispora</taxon>
    </lineage>
</organism>
<proteinExistence type="inferred from homology"/>
<evidence type="ECO:0000313" key="6">
    <source>
        <dbReference type="Proteomes" id="UP001370348"/>
    </source>
</evidence>